<dbReference type="EMBL" id="KZ772673">
    <property type="protein sequence ID" value="PTQ50224.1"/>
    <property type="molecule type" value="Genomic_DNA"/>
</dbReference>
<gene>
    <name evidence="1" type="ORF">MARPO_0001s0251</name>
</gene>
<evidence type="ECO:0000313" key="1">
    <source>
        <dbReference type="EMBL" id="PTQ50224.1"/>
    </source>
</evidence>
<evidence type="ECO:0000313" key="2">
    <source>
        <dbReference type="Proteomes" id="UP000244005"/>
    </source>
</evidence>
<sequence length="127" mass="14226">MAGSSAFDRPGGRCTWSRSLPATSSRAPSSSIGILQHLSHLLPRPHLVLYDRGHELVVLLPRVDSFVRHSMRQGRGQIVQTHQVFAGISWQFIEGIWHCFQPRESRMVILTADISSYCHCIPPPVSN</sequence>
<dbReference type="Proteomes" id="UP000244005">
    <property type="component" value="Unassembled WGS sequence"/>
</dbReference>
<proteinExistence type="predicted"/>
<reference evidence="2" key="1">
    <citation type="journal article" date="2017" name="Cell">
        <title>Insights into land plant evolution garnered from the Marchantia polymorpha genome.</title>
        <authorList>
            <person name="Bowman J.L."/>
            <person name="Kohchi T."/>
            <person name="Yamato K.T."/>
            <person name="Jenkins J."/>
            <person name="Shu S."/>
            <person name="Ishizaki K."/>
            <person name="Yamaoka S."/>
            <person name="Nishihama R."/>
            <person name="Nakamura Y."/>
            <person name="Berger F."/>
            <person name="Adam C."/>
            <person name="Aki S.S."/>
            <person name="Althoff F."/>
            <person name="Araki T."/>
            <person name="Arteaga-Vazquez M.A."/>
            <person name="Balasubrmanian S."/>
            <person name="Barry K."/>
            <person name="Bauer D."/>
            <person name="Boehm C.R."/>
            <person name="Briginshaw L."/>
            <person name="Caballero-Perez J."/>
            <person name="Catarino B."/>
            <person name="Chen F."/>
            <person name="Chiyoda S."/>
            <person name="Chovatia M."/>
            <person name="Davies K.M."/>
            <person name="Delmans M."/>
            <person name="Demura T."/>
            <person name="Dierschke T."/>
            <person name="Dolan L."/>
            <person name="Dorantes-Acosta A.E."/>
            <person name="Eklund D.M."/>
            <person name="Florent S.N."/>
            <person name="Flores-Sandoval E."/>
            <person name="Fujiyama A."/>
            <person name="Fukuzawa H."/>
            <person name="Galik B."/>
            <person name="Grimanelli D."/>
            <person name="Grimwood J."/>
            <person name="Grossniklaus U."/>
            <person name="Hamada T."/>
            <person name="Haseloff J."/>
            <person name="Hetherington A.J."/>
            <person name="Higo A."/>
            <person name="Hirakawa Y."/>
            <person name="Hundley H.N."/>
            <person name="Ikeda Y."/>
            <person name="Inoue K."/>
            <person name="Inoue S.I."/>
            <person name="Ishida S."/>
            <person name="Jia Q."/>
            <person name="Kakita M."/>
            <person name="Kanazawa T."/>
            <person name="Kawai Y."/>
            <person name="Kawashima T."/>
            <person name="Kennedy M."/>
            <person name="Kinose K."/>
            <person name="Kinoshita T."/>
            <person name="Kohara Y."/>
            <person name="Koide E."/>
            <person name="Komatsu K."/>
            <person name="Kopischke S."/>
            <person name="Kubo M."/>
            <person name="Kyozuka J."/>
            <person name="Lagercrantz U."/>
            <person name="Lin S.S."/>
            <person name="Lindquist E."/>
            <person name="Lipzen A.M."/>
            <person name="Lu C.W."/>
            <person name="De Luna E."/>
            <person name="Martienssen R.A."/>
            <person name="Minamino N."/>
            <person name="Mizutani M."/>
            <person name="Mizutani M."/>
            <person name="Mochizuki N."/>
            <person name="Monte I."/>
            <person name="Mosher R."/>
            <person name="Nagasaki H."/>
            <person name="Nakagami H."/>
            <person name="Naramoto S."/>
            <person name="Nishitani K."/>
            <person name="Ohtani M."/>
            <person name="Okamoto T."/>
            <person name="Okumura M."/>
            <person name="Phillips J."/>
            <person name="Pollak B."/>
            <person name="Reinders A."/>
            <person name="Rovekamp M."/>
            <person name="Sano R."/>
            <person name="Sawa S."/>
            <person name="Schmid M.W."/>
            <person name="Shirakawa M."/>
            <person name="Solano R."/>
            <person name="Spunde A."/>
            <person name="Suetsugu N."/>
            <person name="Sugano S."/>
            <person name="Sugiyama A."/>
            <person name="Sun R."/>
            <person name="Suzuki Y."/>
            <person name="Takenaka M."/>
            <person name="Takezawa D."/>
            <person name="Tomogane H."/>
            <person name="Tsuzuki M."/>
            <person name="Ueda T."/>
            <person name="Umeda M."/>
            <person name="Ward J.M."/>
            <person name="Watanabe Y."/>
            <person name="Yazaki K."/>
            <person name="Yokoyama R."/>
            <person name="Yoshitake Y."/>
            <person name="Yotsui I."/>
            <person name="Zachgo S."/>
            <person name="Schmutz J."/>
        </authorList>
    </citation>
    <scope>NUCLEOTIDE SEQUENCE [LARGE SCALE GENOMIC DNA]</scope>
    <source>
        <strain evidence="2">Tak-1</strain>
    </source>
</reference>
<name>A0A2R6XVU1_MARPO</name>
<organism evidence="1 2">
    <name type="scientific">Marchantia polymorpha</name>
    <name type="common">Common liverwort</name>
    <name type="synonym">Marchantia aquatica</name>
    <dbReference type="NCBI Taxonomy" id="3197"/>
    <lineage>
        <taxon>Eukaryota</taxon>
        <taxon>Viridiplantae</taxon>
        <taxon>Streptophyta</taxon>
        <taxon>Embryophyta</taxon>
        <taxon>Marchantiophyta</taxon>
        <taxon>Marchantiopsida</taxon>
        <taxon>Marchantiidae</taxon>
        <taxon>Marchantiales</taxon>
        <taxon>Marchantiaceae</taxon>
        <taxon>Marchantia</taxon>
    </lineage>
</organism>
<keyword evidence="2" id="KW-1185">Reference proteome</keyword>
<dbReference type="Gramene" id="Mp1g19130.1">
    <property type="protein sequence ID" value="Mp1g19130.1.cds1"/>
    <property type="gene ID" value="Mp1g19130"/>
</dbReference>
<accession>A0A2R6XVU1</accession>
<protein>
    <submittedName>
        <fullName evidence="1">Uncharacterized protein</fullName>
    </submittedName>
</protein>
<dbReference type="AlphaFoldDB" id="A0A2R6XVU1"/>